<reference evidence="2" key="1">
    <citation type="journal article" date="2019" name="Int. J. Syst. Evol. Microbiol.">
        <title>The Global Catalogue of Microorganisms (GCM) 10K type strain sequencing project: providing services to taxonomists for standard genome sequencing and annotation.</title>
        <authorList>
            <consortium name="The Broad Institute Genomics Platform"/>
            <consortium name="The Broad Institute Genome Sequencing Center for Infectious Disease"/>
            <person name="Wu L."/>
            <person name="Ma J."/>
        </authorList>
    </citation>
    <scope>NUCLEOTIDE SEQUENCE [LARGE SCALE GENOMIC DNA]</scope>
    <source>
        <strain evidence="2">CGMCC 1.14966</strain>
    </source>
</reference>
<organism evidence="1 2">
    <name type="scientific">Hymenobacter frigidus</name>
    <dbReference type="NCBI Taxonomy" id="1524095"/>
    <lineage>
        <taxon>Bacteria</taxon>
        <taxon>Pseudomonadati</taxon>
        <taxon>Bacteroidota</taxon>
        <taxon>Cytophagia</taxon>
        <taxon>Cytophagales</taxon>
        <taxon>Hymenobacteraceae</taxon>
        <taxon>Hymenobacter</taxon>
    </lineage>
</organism>
<evidence type="ECO:0000313" key="1">
    <source>
        <dbReference type="EMBL" id="GGH90654.1"/>
    </source>
</evidence>
<accession>A0ABQ2AIA4</accession>
<name>A0ABQ2AIA4_9BACT</name>
<proteinExistence type="predicted"/>
<evidence type="ECO:0000313" key="2">
    <source>
        <dbReference type="Proteomes" id="UP000637774"/>
    </source>
</evidence>
<keyword evidence="2" id="KW-1185">Reference proteome</keyword>
<comment type="caution">
    <text evidence="1">The sequence shown here is derived from an EMBL/GenBank/DDBJ whole genome shotgun (WGS) entry which is preliminary data.</text>
</comment>
<dbReference type="Proteomes" id="UP000637774">
    <property type="component" value="Unassembled WGS sequence"/>
</dbReference>
<dbReference type="EMBL" id="BMGY01000057">
    <property type="protein sequence ID" value="GGH90654.1"/>
    <property type="molecule type" value="Genomic_DNA"/>
</dbReference>
<dbReference type="RefSeq" id="WP_229749133.1">
    <property type="nucleotide sequence ID" value="NZ_BMGY01000057.1"/>
</dbReference>
<sequence length="149" mass="16592">MNIIVDLVNKTAYQGMDVDGLRAALEKHAIEGALDFAALASTLPYQQNAPSPGLLQRVPTSRGNESDLTLEELFTVIHWIALQEDINYPIANGKAGRKMSYYRYAEALHGVKHGTPTIEEMVPRTQFKGYPPALLHGQGMNYDFTHHIQ</sequence>
<gene>
    <name evidence="1" type="ORF">GCM10011495_37000</name>
</gene>
<protein>
    <submittedName>
        <fullName evidence="1">Uncharacterized protein</fullName>
    </submittedName>
</protein>